<keyword evidence="3 6" id="KW-0812">Transmembrane</keyword>
<reference evidence="7 8" key="1">
    <citation type="submission" date="2024-01" db="EMBL/GenBank/DDBJ databases">
        <title>Comparative genomics of Cryptococcus and Kwoniella reveals pathogenesis evolution and contrasting modes of karyotype evolution via chromosome fusion or intercentromeric recombination.</title>
        <authorList>
            <person name="Coelho M.A."/>
            <person name="David-Palma M."/>
            <person name="Shea T."/>
            <person name="Bowers K."/>
            <person name="McGinley-Smith S."/>
            <person name="Mohammad A.W."/>
            <person name="Gnirke A."/>
            <person name="Yurkov A.M."/>
            <person name="Nowrousian M."/>
            <person name="Sun S."/>
            <person name="Cuomo C.A."/>
            <person name="Heitman J."/>
        </authorList>
    </citation>
    <scope>NUCLEOTIDE SEQUENCE [LARGE SCALE GENOMIC DNA]</scope>
    <source>
        <strain evidence="7 8">7685027</strain>
    </source>
</reference>
<feature type="transmembrane region" description="Helical" evidence="6">
    <location>
        <begin position="276"/>
        <end position="295"/>
    </location>
</feature>
<gene>
    <name evidence="7" type="ORF">IAS62_005069</name>
</gene>
<evidence type="ECO:0000256" key="6">
    <source>
        <dbReference type="SAM" id="Phobius"/>
    </source>
</evidence>
<dbReference type="PANTHER" id="PTHR43791:SF86">
    <property type="entry name" value="MAJOR FACILITATOR SUPERFAMILY (MFS) PROFILE DOMAIN-CONTAINING PROTEIN"/>
    <property type="match status" value="1"/>
</dbReference>
<evidence type="ECO:0008006" key="9">
    <source>
        <dbReference type="Google" id="ProtNLM"/>
    </source>
</evidence>
<dbReference type="Proteomes" id="UP001432216">
    <property type="component" value="Chromosome 8"/>
</dbReference>
<evidence type="ECO:0000256" key="2">
    <source>
        <dbReference type="ARBA" id="ARBA00022448"/>
    </source>
</evidence>
<proteinExistence type="predicted"/>
<feature type="transmembrane region" description="Helical" evidence="6">
    <location>
        <begin position="208"/>
        <end position="230"/>
    </location>
</feature>
<dbReference type="InterPro" id="IPR011701">
    <property type="entry name" value="MFS"/>
</dbReference>
<keyword evidence="8" id="KW-1185">Reference proteome</keyword>
<feature type="transmembrane region" description="Helical" evidence="6">
    <location>
        <begin position="87"/>
        <end position="108"/>
    </location>
</feature>
<name>A0ABZ2B0U8_9TREE</name>
<sequence>MSNEISPGPRQVKAYKGHAPLQFSFFFDLLVLFPVWLGTSPDPTRTANLSLRLAIFWSANSFAGMVSGPLALGILKGLHEKHGWHGWQYLFAIEGAMTMGVAIFALLYRPASPVDGGQSLLIPVLNSRDARILAFRILADDHKKAFGRDAKITLVDIKDTLVDWRLWAHCASAFLSSIILTPINTYGPKLIQSLGYSGFTANSMAAPASAIGLVYSVFSLGALIVSASVVSTSLPPWPSLVPVVVGLPSPLTPLARGSSINASWISNKFDERRRPIALATYVAFIQMAGFAGSNVFKAKDAPRYKDGLIVCGVCSVVRGIIMLTWKLLYIWDEKRTQGGQRGGFSPELEIHRFSDEGSIEEKVDAEK</sequence>
<evidence type="ECO:0000256" key="4">
    <source>
        <dbReference type="ARBA" id="ARBA00022989"/>
    </source>
</evidence>
<dbReference type="Pfam" id="PF07690">
    <property type="entry name" value="MFS_1"/>
    <property type="match status" value="1"/>
</dbReference>
<feature type="transmembrane region" description="Helical" evidence="6">
    <location>
        <begin position="21"/>
        <end position="39"/>
    </location>
</feature>
<dbReference type="SUPFAM" id="SSF103473">
    <property type="entry name" value="MFS general substrate transporter"/>
    <property type="match status" value="1"/>
</dbReference>
<dbReference type="InterPro" id="IPR036259">
    <property type="entry name" value="MFS_trans_sf"/>
</dbReference>
<evidence type="ECO:0000256" key="3">
    <source>
        <dbReference type="ARBA" id="ARBA00022692"/>
    </source>
</evidence>
<keyword evidence="4 6" id="KW-1133">Transmembrane helix</keyword>
<keyword evidence="2" id="KW-0813">Transport</keyword>
<feature type="transmembrane region" description="Helical" evidence="6">
    <location>
        <begin position="307"/>
        <end position="331"/>
    </location>
</feature>
<accession>A0ABZ2B0U8</accession>
<evidence type="ECO:0000313" key="7">
    <source>
        <dbReference type="EMBL" id="WVO23714.1"/>
    </source>
</evidence>
<dbReference type="PANTHER" id="PTHR43791">
    <property type="entry name" value="PERMEASE-RELATED"/>
    <property type="match status" value="1"/>
</dbReference>
<evidence type="ECO:0000313" key="8">
    <source>
        <dbReference type="Proteomes" id="UP001432216"/>
    </source>
</evidence>
<evidence type="ECO:0000256" key="1">
    <source>
        <dbReference type="ARBA" id="ARBA00004141"/>
    </source>
</evidence>
<comment type="subcellular location">
    <subcellularLocation>
        <location evidence="1">Membrane</location>
        <topology evidence="1">Multi-pass membrane protein</topology>
    </subcellularLocation>
</comment>
<dbReference type="GeneID" id="89991840"/>
<dbReference type="Gene3D" id="1.20.1250.20">
    <property type="entry name" value="MFS general substrate transporter like domains"/>
    <property type="match status" value="1"/>
</dbReference>
<protein>
    <recommendedName>
        <fullName evidence="9">Major facilitator superfamily (MFS) profile domain-containing protein</fullName>
    </recommendedName>
</protein>
<dbReference type="EMBL" id="CP143813">
    <property type="protein sequence ID" value="WVO23714.1"/>
    <property type="molecule type" value="Genomic_DNA"/>
</dbReference>
<keyword evidence="5 6" id="KW-0472">Membrane</keyword>
<evidence type="ECO:0000256" key="5">
    <source>
        <dbReference type="ARBA" id="ARBA00023136"/>
    </source>
</evidence>
<feature type="transmembrane region" description="Helical" evidence="6">
    <location>
        <begin position="166"/>
        <end position="187"/>
    </location>
</feature>
<organism evidence="7 8">
    <name type="scientific">Cryptococcus decagattii</name>
    <dbReference type="NCBI Taxonomy" id="1859122"/>
    <lineage>
        <taxon>Eukaryota</taxon>
        <taxon>Fungi</taxon>
        <taxon>Dikarya</taxon>
        <taxon>Basidiomycota</taxon>
        <taxon>Agaricomycotina</taxon>
        <taxon>Tremellomycetes</taxon>
        <taxon>Tremellales</taxon>
        <taxon>Cryptococcaceae</taxon>
        <taxon>Cryptococcus</taxon>
        <taxon>Cryptococcus gattii species complex</taxon>
    </lineage>
</organism>
<dbReference type="RefSeq" id="XP_064722953.1">
    <property type="nucleotide sequence ID" value="XM_064866881.1"/>
</dbReference>
<feature type="transmembrane region" description="Helical" evidence="6">
    <location>
        <begin position="51"/>
        <end position="75"/>
    </location>
</feature>